<comment type="caution">
    <text evidence="5">The sequence shown here is derived from an EMBL/GenBank/DDBJ whole genome shotgun (WGS) entry which is preliminary data.</text>
</comment>
<evidence type="ECO:0000256" key="2">
    <source>
        <dbReference type="ARBA" id="ARBA00022679"/>
    </source>
</evidence>
<sequence>MNPATAPRDDRAGARLLLLDPRTGAHVDARVRDLPRWLGAGDLLIVNDAATLPASLRARAWRKEHVSGDMSNAELDDGAGSRGWPKRHVSEDMLSADLEVRLTGVGGATWRAALLGAGDWRTPTERRPPPPALRVGDRLVFSEALTAAVVGVSPVSPRLCELRFDREGAALWAALYRLGRPVQYAHVREPLALWSVQTVFAARPWAAEMPSAGRPLDWDTLLALRRAGVEIAAVTHAAGLSSTGDPELDAALPLAERFEVPAATVAAIARVRAGGGRVIAVGTTVVRALEGSVRRFGGLQAGSGETDLVLGPGFVPRVVDGIVTGMHGPGESHFALLQAFAGEAALRAAFEHAIGAGYLAHEFGDAALIVPGLLPPVARAA</sequence>
<name>A0ABT5DS98_9BACT</name>
<keyword evidence="2" id="KW-0808">Transferase</keyword>
<keyword evidence="3" id="KW-0949">S-adenosyl-L-methionine</keyword>
<dbReference type="RefSeq" id="WP_272084450.1">
    <property type="nucleotide sequence ID" value="NZ_JAQNDL010000001.1"/>
</dbReference>
<dbReference type="Proteomes" id="UP001221686">
    <property type="component" value="Unassembled WGS sequence"/>
</dbReference>
<gene>
    <name evidence="5" type="ORF">POL25_03820</name>
</gene>
<dbReference type="EMBL" id="JAQNDL010000001">
    <property type="protein sequence ID" value="MDC0716008.1"/>
    <property type="molecule type" value="Genomic_DNA"/>
</dbReference>
<dbReference type="InterPro" id="IPR003699">
    <property type="entry name" value="QueA"/>
</dbReference>
<dbReference type="PANTHER" id="PTHR30307:SF0">
    <property type="entry name" value="S-ADENOSYLMETHIONINE:TRNA RIBOSYLTRANSFERASE-ISOMERASE"/>
    <property type="match status" value="1"/>
</dbReference>
<dbReference type="InterPro" id="IPR042118">
    <property type="entry name" value="QueA_dom1"/>
</dbReference>
<dbReference type="Gene3D" id="3.40.1780.10">
    <property type="entry name" value="QueA-like"/>
    <property type="match status" value="2"/>
</dbReference>
<keyword evidence="6" id="KW-1185">Reference proteome</keyword>
<dbReference type="InterPro" id="IPR036100">
    <property type="entry name" value="QueA_sf"/>
</dbReference>
<evidence type="ECO:0000313" key="6">
    <source>
        <dbReference type="Proteomes" id="UP001221686"/>
    </source>
</evidence>
<reference evidence="5 6" key="1">
    <citation type="submission" date="2022-11" db="EMBL/GenBank/DDBJ databases">
        <title>Minimal conservation of predation-associated metabolite biosynthetic gene clusters underscores biosynthetic potential of Myxococcota including descriptions for ten novel species: Archangium lansinium sp. nov., Myxococcus landrumus sp. nov., Nannocystis bai.</title>
        <authorList>
            <person name="Ahearne A."/>
            <person name="Stevens C."/>
            <person name="Dowd S."/>
        </authorList>
    </citation>
    <scope>NUCLEOTIDE SEQUENCE [LARGE SCALE GENOMIC DNA]</scope>
    <source>
        <strain evidence="5 6">BB15-2</strain>
    </source>
</reference>
<keyword evidence="1" id="KW-0963">Cytoplasm</keyword>
<evidence type="ECO:0000313" key="5">
    <source>
        <dbReference type="EMBL" id="MDC0716008.1"/>
    </source>
</evidence>
<keyword evidence="4" id="KW-0671">Queuosine biosynthesis</keyword>
<accession>A0ABT5DS98</accession>
<protein>
    <submittedName>
        <fullName evidence="5">S-adenosylmethionine:tRNA ribosyltransferase-isomerase</fullName>
    </submittedName>
</protein>
<dbReference type="Pfam" id="PF02547">
    <property type="entry name" value="Queuosine_synth"/>
    <property type="match status" value="1"/>
</dbReference>
<evidence type="ECO:0000256" key="3">
    <source>
        <dbReference type="ARBA" id="ARBA00022691"/>
    </source>
</evidence>
<dbReference type="PANTHER" id="PTHR30307">
    <property type="entry name" value="S-ADENOSYLMETHIONINE:TRNA RIBOSYLTRANSFERASE-ISOMERASE"/>
    <property type="match status" value="1"/>
</dbReference>
<evidence type="ECO:0000256" key="1">
    <source>
        <dbReference type="ARBA" id="ARBA00022490"/>
    </source>
</evidence>
<evidence type="ECO:0000256" key="4">
    <source>
        <dbReference type="ARBA" id="ARBA00022785"/>
    </source>
</evidence>
<dbReference type="SUPFAM" id="SSF111337">
    <property type="entry name" value="QueA-like"/>
    <property type="match status" value="2"/>
</dbReference>
<proteinExistence type="predicted"/>
<organism evidence="5 6">
    <name type="scientific">Nannocystis bainbridge</name>
    <dbReference type="NCBI Taxonomy" id="2995303"/>
    <lineage>
        <taxon>Bacteria</taxon>
        <taxon>Pseudomonadati</taxon>
        <taxon>Myxococcota</taxon>
        <taxon>Polyangia</taxon>
        <taxon>Nannocystales</taxon>
        <taxon>Nannocystaceae</taxon>
        <taxon>Nannocystis</taxon>
    </lineage>
</organism>